<dbReference type="Proteomes" id="UP000297245">
    <property type="component" value="Unassembled WGS sequence"/>
</dbReference>
<sequence>MNPNLLFITLMTVVWQTTALGIKPLSNVYVSIPVVVSWFRASGDPTSWFFRKQNMGAATQGPNDYTDGASEPLTVLNPDHSQGEVTISFTFGTGIFRLLGFGHENTNAAGDNFYHYIKLVSTFSTSWIHQSQANSVASTSKSPTRSPAFAQMTPTVTSVKTSGTSNKNNGPTRLMASTSTKGTSPVDSLSQSTSSTSKSTTSQGDGTVSSSTSSANPGSNQGFDEVGNHHLTVAAISASIFGAMIVILLAIVYWFRRRRVLKPPSFDREMMILNKGSDHGPRRSSNFLGFNLRTSKSRTTSALQVSDPELRRQSSTSSCLSTSSWTKSLELSEASLYSATMVGYQSRHRGGITPSYYDEFPRTPTISTSDYSLSSLEEPPFKLNTTQSHLPPDRTDRQMFIQEKIKELRQQMISASNRGLNSAREIEVLRETIKKWEDMQDSDWALESD</sequence>
<feature type="chain" id="PRO_5020791434" description="Mid2 domain-containing protein" evidence="3">
    <location>
        <begin position="20"/>
        <end position="449"/>
    </location>
</feature>
<evidence type="ECO:0008006" key="6">
    <source>
        <dbReference type="Google" id="ProtNLM"/>
    </source>
</evidence>
<reference evidence="4 5" key="1">
    <citation type="journal article" date="2019" name="Nat. Ecol. Evol.">
        <title>Megaphylogeny resolves global patterns of mushroom evolution.</title>
        <authorList>
            <person name="Varga T."/>
            <person name="Krizsan K."/>
            <person name="Foldi C."/>
            <person name="Dima B."/>
            <person name="Sanchez-Garcia M."/>
            <person name="Sanchez-Ramirez S."/>
            <person name="Szollosi G.J."/>
            <person name="Szarkandi J.G."/>
            <person name="Papp V."/>
            <person name="Albert L."/>
            <person name="Andreopoulos W."/>
            <person name="Angelini C."/>
            <person name="Antonin V."/>
            <person name="Barry K.W."/>
            <person name="Bougher N.L."/>
            <person name="Buchanan P."/>
            <person name="Buyck B."/>
            <person name="Bense V."/>
            <person name="Catcheside P."/>
            <person name="Chovatia M."/>
            <person name="Cooper J."/>
            <person name="Damon W."/>
            <person name="Desjardin D."/>
            <person name="Finy P."/>
            <person name="Geml J."/>
            <person name="Haridas S."/>
            <person name="Hughes K."/>
            <person name="Justo A."/>
            <person name="Karasinski D."/>
            <person name="Kautmanova I."/>
            <person name="Kiss B."/>
            <person name="Kocsube S."/>
            <person name="Kotiranta H."/>
            <person name="LaButti K.M."/>
            <person name="Lechner B.E."/>
            <person name="Liimatainen K."/>
            <person name="Lipzen A."/>
            <person name="Lukacs Z."/>
            <person name="Mihaltcheva S."/>
            <person name="Morgado L.N."/>
            <person name="Niskanen T."/>
            <person name="Noordeloos M.E."/>
            <person name="Ohm R.A."/>
            <person name="Ortiz-Santana B."/>
            <person name="Ovrebo C."/>
            <person name="Racz N."/>
            <person name="Riley R."/>
            <person name="Savchenko A."/>
            <person name="Shiryaev A."/>
            <person name="Soop K."/>
            <person name="Spirin V."/>
            <person name="Szebenyi C."/>
            <person name="Tomsovsky M."/>
            <person name="Tulloss R.E."/>
            <person name="Uehling J."/>
            <person name="Grigoriev I.V."/>
            <person name="Vagvolgyi C."/>
            <person name="Papp T."/>
            <person name="Martin F.M."/>
            <person name="Miettinen O."/>
            <person name="Hibbett D.S."/>
            <person name="Nagy L.G."/>
        </authorList>
    </citation>
    <scope>NUCLEOTIDE SEQUENCE [LARGE SCALE GENOMIC DNA]</scope>
    <source>
        <strain evidence="4 5">CBS 962.96</strain>
    </source>
</reference>
<evidence type="ECO:0000313" key="4">
    <source>
        <dbReference type="EMBL" id="THU93343.1"/>
    </source>
</evidence>
<evidence type="ECO:0000313" key="5">
    <source>
        <dbReference type="Proteomes" id="UP000297245"/>
    </source>
</evidence>
<feature type="signal peptide" evidence="3">
    <location>
        <begin position="1"/>
        <end position="19"/>
    </location>
</feature>
<proteinExistence type="predicted"/>
<accession>A0A4S8LW26</accession>
<dbReference type="AlphaFoldDB" id="A0A4S8LW26"/>
<protein>
    <recommendedName>
        <fullName evidence="6">Mid2 domain-containing protein</fullName>
    </recommendedName>
</protein>
<keyword evidence="2" id="KW-1133">Transmembrane helix</keyword>
<keyword evidence="2" id="KW-0472">Membrane</keyword>
<feature type="region of interest" description="Disordered" evidence="1">
    <location>
        <begin position="137"/>
        <end position="223"/>
    </location>
</feature>
<feature type="compositionally biased region" description="Low complexity" evidence="1">
    <location>
        <begin position="183"/>
        <end position="219"/>
    </location>
</feature>
<organism evidence="4 5">
    <name type="scientific">Dendrothele bispora (strain CBS 962.96)</name>
    <dbReference type="NCBI Taxonomy" id="1314807"/>
    <lineage>
        <taxon>Eukaryota</taxon>
        <taxon>Fungi</taxon>
        <taxon>Dikarya</taxon>
        <taxon>Basidiomycota</taxon>
        <taxon>Agaricomycotina</taxon>
        <taxon>Agaricomycetes</taxon>
        <taxon>Agaricomycetidae</taxon>
        <taxon>Agaricales</taxon>
        <taxon>Agaricales incertae sedis</taxon>
        <taxon>Dendrothele</taxon>
    </lineage>
</organism>
<keyword evidence="2" id="KW-0812">Transmembrane</keyword>
<name>A0A4S8LW26_DENBC</name>
<evidence type="ECO:0000256" key="3">
    <source>
        <dbReference type="SAM" id="SignalP"/>
    </source>
</evidence>
<feature type="compositionally biased region" description="Polar residues" evidence="1">
    <location>
        <begin position="152"/>
        <end position="182"/>
    </location>
</feature>
<keyword evidence="3" id="KW-0732">Signal</keyword>
<feature type="transmembrane region" description="Helical" evidence="2">
    <location>
        <begin position="231"/>
        <end position="255"/>
    </location>
</feature>
<gene>
    <name evidence="4" type="ORF">K435DRAFT_799757</name>
</gene>
<keyword evidence="5" id="KW-1185">Reference proteome</keyword>
<evidence type="ECO:0000256" key="2">
    <source>
        <dbReference type="SAM" id="Phobius"/>
    </source>
</evidence>
<dbReference type="EMBL" id="ML179251">
    <property type="protein sequence ID" value="THU93343.1"/>
    <property type="molecule type" value="Genomic_DNA"/>
</dbReference>
<evidence type="ECO:0000256" key="1">
    <source>
        <dbReference type="SAM" id="MobiDB-lite"/>
    </source>
</evidence>